<feature type="region of interest" description="Disordered" evidence="19">
    <location>
        <begin position="205"/>
        <end position="236"/>
    </location>
</feature>
<keyword evidence="6 17" id="KW-1003">Cell membrane</keyword>
<feature type="binding site" evidence="17">
    <location>
        <position position="66"/>
    </location>
    <ligand>
        <name>Mg(2+)</name>
        <dbReference type="ChEBI" id="CHEBI:18420"/>
        <label>2</label>
    </ligand>
</feature>
<dbReference type="InterPro" id="IPR044268">
    <property type="entry name" value="PIP_synthase_PgsA1"/>
</dbReference>
<comment type="caution">
    <text evidence="20">The sequence shown here is derived from an EMBL/GenBank/DDBJ whole genome shotgun (WGS) entry which is preliminary data.</text>
</comment>
<evidence type="ECO:0000256" key="13">
    <source>
        <dbReference type="ARBA" id="ARBA00023935"/>
    </source>
</evidence>
<keyword evidence="8 17" id="KW-0812">Transmembrane</keyword>
<evidence type="ECO:0000256" key="8">
    <source>
        <dbReference type="ARBA" id="ARBA00022692"/>
    </source>
</evidence>
<feature type="transmembrane region" description="Helical" evidence="17">
    <location>
        <begin position="21"/>
        <end position="45"/>
    </location>
</feature>
<evidence type="ECO:0000256" key="17">
    <source>
        <dbReference type="HAMAP-Rule" id="MF_02241"/>
    </source>
</evidence>
<accession>A0A939C3A2</accession>
<keyword evidence="7 17" id="KW-0808">Transferase</keyword>
<keyword evidence="17" id="KW-1208">Phospholipid metabolism</keyword>
<name>A0A939C3A2_9ACTN</name>
<sequence>MLNSLARASVSRVTDPVGRAALRVGLNPDLVTVLGTVGVVVGALALLAPGYLFAGTMVVTAFVLFDLVDGAMARARGYGTDFGVVLDASCDRIADGALFGALAFYAFTSGQRVLGIAALICLVTGQVISYVKARADSVGLKIGGALAERAERNVLGLVGAGLAGLGVPYALDVCLWALAAAGLATVVQRLMQVKGAWDARIAADPASDPARTAVPPPVRPDSAGRRRRSDLRRSAR</sequence>
<keyword evidence="17" id="KW-0443">Lipid metabolism</keyword>
<feature type="binding site" evidence="17">
    <location>
        <position position="87"/>
    </location>
    <ligand>
        <name>Mg(2+)</name>
        <dbReference type="ChEBI" id="CHEBI:18420"/>
        <label>2</label>
    </ligand>
</feature>
<evidence type="ECO:0000313" key="20">
    <source>
        <dbReference type="EMBL" id="MBM9477420.1"/>
    </source>
</evidence>
<dbReference type="Pfam" id="PF01066">
    <property type="entry name" value="CDP-OH_P_transf"/>
    <property type="match status" value="1"/>
</dbReference>
<keyword evidence="10 17" id="KW-0460">Magnesium</keyword>
<comment type="catalytic activity">
    <reaction evidence="16 17">
        <text>a CDP-1,2-diacyl-sn-glycerol + 1D-myo-inositol 3-phosphate = a 1,2-diacyl-sn-glycero-3-phospho-(1D-myo-inositol-3-phosphate) + CMP + H(+)</text>
        <dbReference type="Rhea" id="RHEA:60504"/>
        <dbReference type="ChEBI" id="CHEBI:15378"/>
        <dbReference type="ChEBI" id="CHEBI:58088"/>
        <dbReference type="ChEBI" id="CHEBI:58332"/>
        <dbReference type="ChEBI" id="CHEBI:58401"/>
        <dbReference type="ChEBI" id="CHEBI:60377"/>
    </reaction>
</comment>
<evidence type="ECO:0000256" key="9">
    <source>
        <dbReference type="ARBA" id="ARBA00022723"/>
    </source>
</evidence>
<dbReference type="GO" id="GO:0005886">
    <property type="term" value="C:plasma membrane"/>
    <property type="evidence" value="ECO:0007669"/>
    <property type="project" value="UniProtKB-SubCell"/>
</dbReference>
<gene>
    <name evidence="20" type="ORF">JL107_13285</name>
</gene>
<evidence type="ECO:0000256" key="5">
    <source>
        <dbReference type="ARBA" id="ARBA00011738"/>
    </source>
</evidence>
<feature type="binding site" evidence="17">
    <location>
        <position position="91"/>
    </location>
    <ligand>
        <name>Mg(2+)</name>
        <dbReference type="ChEBI" id="CHEBI:18420"/>
        <label>2</label>
    </ligand>
</feature>
<feature type="transmembrane region" description="Helical" evidence="17">
    <location>
        <begin position="51"/>
        <end position="72"/>
    </location>
</feature>
<comment type="function">
    <text evidence="17">Catalyzes the conjugation of the 1'-hydroxyl group of D-myo-inositol-3-phosphate (also named L-myo-inositol-1-phosphate) with a lipid tail of cytidine diphosphate diacylglycerol (CDP-DAG), forming phosphatidylinositol phosphate (PIP) and CMP. PIP is a precursor of phosphatidylinositol (PI) which is an essential lipid required for cell wall formation.</text>
</comment>
<comment type="cofactor">
    <cofactor evidence="17">
        <name>Mg(2+)</name>
        <dbReference type="ChEBI" id="CHEBI:18420"/>
    </cofactor>
    <text evidence="17">Contains a di-nuclear catalytic Mg(2+) center.</text>
</comment>
<dbReference type="GO" id="GO:0000287">
    <property type="term" value="F:magnesium ion binding"/>
    <property type="evidence" value="ECO:0007669"/>
    <property type="project" value="UniProtKB-UniRule"/>
</dbReference>
<evidence type="ECO:0000256" key="2">
    <source>
        <dbReference type="ARBA" id="ARBA00004805"/>
    </source>
</evidence>
<evidence type="ECO:0000256" key="10">
    <source>
        <dbReference type="ARBA" id="ARBA00022842"/>
    </source>
</evidence>
<evidence type="ECO:0000256" key="11">
    <source>
        <dbReference type="ARBA" id="ARBA00022989"/>
    </source>
</evidence>
<keyword evidence="9 17" id="KW-0479">Metal-binding</keyword>
<comment type="subcellular location">
    <subcellularLocation>
        <location evidence="1 17">Cell membrane</location>
        <topology evidence="1 17">Multi-pass membrane protein</topology>
    </subcellularLocation>
</comment>
<comment type="similarity">
    <text evidence="4 17 18">Belongs to the CDP-alcohol phosphatidyltransferase class-I family.</text>
</comment>
<dbReference type="EMBL" id="JAERWL010000010">
    <property type="protein sequence ID" value="MBM9477420.1"/>
    <property type="molecule type" value="Genomic_DNA"/>
</dbReference>
<dbReference type="GO" id="GO:0008654">
    <property type="term" value="P:phospholipid biosynthetic process"/>
    <property type="evidence" value="ECO:0007669"/>
    <property type="project" value="UniProtKB-UniRule"/>
</dbReference>
<evidence type="ECO:0000256" key="14">
    <source>
        <dbReference type="ARBA" id="ARBA00024082"/>
    </source>
</evidence>
<evidence type="ECO:0000256" key="16">
    <source>
        <dbReference type="ARBA" id="ARBA00048865"/>
    </source>
</evidence>
<comment type="catalytic activity">
    <reaction evidence="13 17">
        <text>1,2-di-(9Z-octadecenoyl)-sn-glycero-3-cytidine-5'-diphosphate + 1D-myo-inositol 3-phosphate = 1,2-di-(9Z-octadecenoyl)-sn-glycero-3-phospho-(1D-myo-inositol-3-phosphate) + CMP + H(+)</text>
        <dbReference type="Rhea" id="RHEA:61216"/>
        <dbReference type="ChEBI" id="CHEBI:15378"/>
        <dbReference type="ChEBI" id="CHEBI:58401"/>
        <dbReference type="ChEBI" id="CHEBI:60377"/>
        <dbReference type="ChEBI" id="CHEBI:85356"/>
        <dbReference type="ChEBI" id="CHEBI:144472"/>
    </reaction>
</comment>
<dbReference type="PROSITE" id="PS00379">
    <property type="entry name" value="CDP_ALCOHOL_P_TRANSF"/>
    <property type="match status" value="1"/>
</dbReference>
<evidence type="ECO:0000256" key="19">
    <source>
        <dbReference type="SAM" id="MobiDB-lite"/>
    </source>
</evidence>
<dbReference type="Gene3D" id="1.20.120.1760">
    <property type="match status" value="1"/>
</dbReference>
<feature type="transmembrane region" description="Helical" evidence="17">
    <location>
        <begin position="154"/>
        <end position="179"/>
    </location>
</feature>
<dbReference type="AlphaFoldDB" id="A0A939C3A2"/>
<dbReference type="NCBIfam" id="NF045883">
    <property type="entry name" value="PIPSynth"/>
    <property type="match status" value="1"/>
</dbReference>
<evidence type="ECO:0000256" key="12">
    <source>
        <dbReference type="ARBA" id="ARBA00023136"/>
    </source>
</evidence>
<proteinExistence type="inferred from homology"/>
<keyword evidence="11 17" id="KW-1133">Transmembrane helix</keyword>
<feature type="active site" description="Proton acceptor" evidence="17">
    <location>
        <position position="91"/>
    </location>
</feature>
<keyword evidence="17" id="KW-0594">Phospholipid biosynthesis</keyword>
<feature type="transmembrane region" description="Helical" evidence="17">
    <location>
        <begin position="113"/>
        <end position="133"/>
    </location>
</feature>
<dbReference type="GO" id="GO:0016780">
    <property type="term" value="F:phosphotransferase activity, for other substituted phosphate groups"/>
    <property type="evidence" value="ECO:0007669"/>
    <property type="project" value="UniProtKB-UniRule"/>
</dbReference>
<evidence type="ECO:0000256" key="7">
    <source>
        <dbReference type="ARBA" id="ARBA00022679"/>
    </source>
</evidence>
<feature type="binding site" evidence="17">
    <location>
        <position position="70"/>
    </location>
    <ligand>
        <name>a CDP-1,2-diacyl-sn-glycerol</name>
        <dbReference type="ChEBI" id="CHEBI:58332"/>
    </ligand>
</feature>
<evidence type="ECO:0000256" key="18">
    <source>
        <dbReference type="RuleBase" id="RU003750"/>
    </source>
</evidence>
<feature type="binding site" evidence="17">
    <location>
        <position position="74"/>
    </location>
    <ligand>
        <name>a CDP-1,2-diacyl-sn-glycerol</name>
        <dbReference type="ChEBI" id="CHEBI:58332"/>
    </ligand>
</feature>
<evidence type="ECO:0000256" key="4">
    <source>
        <dbReference type="ARBA" id="ARBA00010441"/>
    </source>
</evidence>
<dbReference type="HAMAP" id="MF_02241">
    <property type="entry name" value="PIP_synthase"/>
    <property type="match status" value="1"/>
</dbReference>
<comment type="pathway">
    <text evidence="3">Lipid metabolism.</text>
</comment>
<dbReference type="EC" id="2.7.8.-" evidence="17"/>
<evidence type="ECO:0000313" key="21">
    <source>
        <dbReference type="Proteomes" id="UP000663801"/>
    </source>
</evidence>
<keyword evidence="21" id="KW-1185">Reference proteome</keyword>
<evidence type="ECO:0000256" key="3">
    <source>
        <dbReference type="ARBA" id="ARBA00005189"/>
    </source>
</evidence>
<feature type="binding site" evidence="17">
    <location>
        <begin position="29"/>
        <end position="32"/>
    </location>
    <ligand>
        <name>a CDP-1,2-diacyl-sn-glycerol</name>
        <dbReference type="ChEBI" id="CHEBI:58332"/>
    </ligand>
</feature>
<comment type="pathway">
    <text evidence="2 17">Phospholipid metabolism; phosphatidylinositol phosphate biosynthesis.</text>
</comment>
<feature type="binding site" evidence="17">
    <location>
        <position position="87"/>
    </location>
    <ligand>
        <name>Mg(2+)</name>
        <dbReference type="ChEBI" id="CHEBI:18420"/>
        <label>1</label>
    </ligand>
</feature>
<evidence type="ECO:0000256" key="6">
    <source>
        <dbReference type="ARBA" id="ARBA00022475"/>
    </source>
</evidence>
<keyword evidence="12 17" id="KW-0472">Membrane</keyword>
<dbReference type="InterPro" id="IPR043130">
    <property type="entry name" value="CDP-OH_PTrfase_TM_dom"/>
</dbReference>
<feature type="binding site" evidence="17">
    <location>
        <position position="66"/>
    </location>
    <ligand>
        <name>Mg(2+)</name>
        <dbReference type="ChEBI" id="CHEBI:18420"/>
        <label>1</label>
    </ligand>
</feature>
<comment type="caution">
    <text evidence="17">Lacks conserved residue(s) required for the propagation of feature annotation.</text>
</comment>
<organism evidence="20 21">
    <name type="scientific">Nakamurella flavida</name>
    <dbReference type="NCBI Taxonomy" id="363630"/>
    <lineage>
        <taxon>Bacteria</taxon>
        <taxon>Bacillati</taxon>
        <taxon>Actinomycetota</taxon>
        <taxon>Actinomycetes</taxon>
        <taxon>Nakamurellales</taxon>
        <taxon>Nakamurellaceae</taxon>
        <taxon>Nakamurella</taxon>
    </lineage>
</organism>
<protein>
    <recommendedName>
        <fullName evidence="14 17">Phosphatidylinositol phosphate synthase</fullName>
        <shortName evidence="17">PIP synthase</shortName>
        <ecNumber evidence="17">2.7.8.-</ecNumber>
    </recommendedName>
    <alternativeName>
        <fullName evidence="15 17">CDP-diacylglycerol--D-myo-inositol-3-phosphate 3-phosphatidyltransferase</fullName>
    </alternativeName>
</protein>
<feature type="binding site" evidence="17">
    <location>
        <position position="80"/>
    </location>
    <ligand>
        <name>a CDP-1,2-diacyl-sn-glycerol</name>
        <dbReference type="ChEBI" id="CHEBI:58332"/>
    </ligand>
</feature>
<evidence type="ECO:0000256" key="15">
    <source>
        <dbReference type="ARBA" id="ARBA00033137"/>
    </source>
</evidence>
<dbReference type="Proteomes" id="UP000663801">
    <property type="component" value="Unassembled WGS sequence"/>
</dbReference>
<dbReference type="RefSeq" id="WP_205257649.1">
    <property type="nucleotide sequence ID" value="NZ_BAAAPV010000003.1"/>
</dbReference>
<reference evidence="20" key="1">
    <citation type="submission" date="2021-01" db="EMBL/GenBank/DDBJ databases">
        <title>KCTC 19127 draft genome.</title>
        <authorList>
            <person name="An D."/>
        </authorList>
    </citation>
    <scope>NUCLEOTIDE SEQUENCE</scope>
    <source>
        <strain evidence="20">KCTC 19127</strain>
    </source>
</reference>
<keyword evidence="17" id="KW-0444">Lipid biosynthesis</keyword>
<dbReference type="InterPro" id="IPR000462">
    <property type="entry name" value="CDP-OH_P_trans"/>
</dbReference>
<comment type="subunit">
    <text evidence="5 17">Homodimer.</text>
</comment>
<evidence type="ECO:0000256" key="1">
    <source>
        <dbReference type="ARBA" id="ARBA00004651"/>
    </source>
</evidence>
<dbReference type="InterPro" id="IPR048254">
    <property type="entry name" value="CDP_ALCOHOL_P_TRANSF_CS"/>
</dbReference>
<feature type="binding site" evidence="17">
    <location>
        <position position="69"/>
    </location>
    <ligand>
        <name>Mg(2+)</name>
        <dbReference type="ChEBI" id="CHEBI:18420"/>
        <label>1</label>
    </ligand>
</feature>